<evidence type="ECO:0000256" key="2">
    <source>
        <dbReference type="ARBA" id="ARBA00005417"/>
    </source>
</evidence>
<feature type="domain" description="ABC transporter" evidence="11">
    <location>
        <begin position="4"/>
        <end position="242"/>
    </location>
</feature>
<keyword evidence="9" id="KW-0472">Membrane</keyword>
<evidence type="ECO:0000256" key="6">
    <source>
        <dbReference type="ARBA" id="ARBA00022741"/>
    </source>
</evidence>
<evidence type="ECO:0000256" key="10">
    <source>
        <dbReference type="ARBA" id="ARBA00025157"/>
    </source>
</evidence>
<dbReference type="InterPro" id="IPR015856">
    <property type="entry name" value="ABC_transpr_CbiO/EcfA_su"/>
</dbReference>
<evidence type="ECO:0000256" key="3">
    <source>
        <dbReference type="ARBA" id="ARBA00022448"/>
    </source>
</evidence>
<keyword evidence="8" id="KW-1278">Translocase</keyword>
<evidence type="ECO:0000259" key="11">
    <source>
        <dbReference type="PROSITE" id="PS50893"/>
    </source>
</evidence>
<reference evidence="12 13" key="1">
    <citation type="submission" date="2020-10" db="EMBL/GenBank/DDBJ databases">
        <title>ChiBAC.</title>
        <authorList>
            <person name="Zenner C."/>
            <person name="Hitch T.C.A."/>
            <person name="Clavel T."/>
        </authorList>
    </citation>
    <scope>NUCLEOTIDE SEQUENCE [LARGE SCALE GENOMIC DNA]</scope>
    <source>
        <strain evidence="12 13">DSM 108706</strain>
    </source>
</reference>
<dbReference type="InterPro" id="IPR050095">
    <property type="entry name" value="ECF_ABC_transporter_ATP-bd"/>
</dbReference>
<dbReference type="PROSITE" id="PS00211">
    <property type="entry name" value="ABC_TRANSPORTER_1"/>
    <property type="match status" value="1"/>
</dbReference>
<keyword evidence="3" id="KW-0813">Transport</keyword>
<keyword evidence="13" id="KW-1185">Reference proteome</keyword>
<evidence type="ECO:0000313" key="12">
    <source>
        <dbReference type="EMBL" id="MBE5034958.1"/>
    </source>
</evidence>
<dbReference type="PROSITE" id="PS50893">
    <property type="entry name" value="ABC_TRANSPORTER_2"/>
    <property type="match status" value="2"/>
</dbReference>
<sequence>MEKIRIRDLSFKYPLAKKNAIENINLDINRSEFVVICGRSGCGKSTLLRHMKKQLIPYGEKSGEVFIEGTRIEDLDDRKSASSTGFILQDPDSQIVTDKVWHELAFGLENLGLNTNVIKRRVAEMANYFGIHRWFEKDVSTLSGGQKQILNLASVMVMQPDILILDEPTSQLDPIATTDFLNTVYRINRELGVTVIISEHRLEEVIPMADRVIVMDCGRIQANERPENLPCGLTDKLTGEKHRMFYGLPSVMRIFGSAISDKVPLTVREGRLLLEEKFSKSDIKSDICVSNTIDVEKNIKFIKVKEENRVEILKLRNLWFRYEKNGDFILKGTNLSVEKGNLTCILGGNGSGKSTLMKVIGGVLKPQRGKIHIEQNIKISMVPQDPKALFTEITAEEELFEGMRFMDLDDNLKISKVNEMLKIMEIEHLRKVNPYDMSGGEQQRLAIGKVLLTDPDLLLLDEPTKGLDPFFKLTLANIFHNLNKEGLSILAVSHDVEFCASFADRCAMFFNGEVTSEDKARKFFAGNSFYTTAANRLFRGIAPDIVTCEEAEKWLKQRL</sequence>
<protein>
    <submittedName>
        <fullName evidence="12">ATP-binding cassette domain-containing protein</fullName>
    </submittedName>
</protein>
<evidence type="ECO:0000313" key="13">
    <source>
        <dbReference type="Proteomes" id="UP001516588"/>
    </source>
</evidence>
<dbReference type="Gene3D" id="3.40.50.300">
    <property type="entry name" value="P-loop containing nucleotide triphosphate hydrolases"/>
    <property type="match status" value="2"/>
</dbReference>
<dbReference type="EMBL" id="JADCKA010000002">
    <property type="protein sequence ID" value="MBE5034958.1"/>
    <property type="molecule type" value="Genomic_DNA"/>
</dbReference>
<feature type="domain" description="ABC transporter" evidence="11">
    <location>
        <begin position="313"/>
        <end position="536"/>
    </location>
</feature>
<evidence type="ECO:0000256" key="7">
    <source>
        <dbReference type="ARBA" id="ARBA00022840"/>
    </source>
</evidence>
<dbReference type="InterPro" id="IPR017871">
    <property type="entry name" value="ABC_transporter-like_CS"/>
</dbReference>
<organism evidence="12 13">
    <name type="scientific">Gallibacter intestinalis</name>
    <dbReference type="NCBI Taxonomy" id="2779356"/>
    <lineage>
        <taxon>Bacteria</taxon>
        <taxon>Bacillati</taxon>
        <taxon>Bacillota</taxon>
        <taxon>Clostridia</taxon>
        <taxon>Eubacteriales</taxon>
        <taxon>Eubacteriaceae</taxon>
        <taxon>Gallibacter</taxon>
    </lineage>
</organism>
<keyword evidence="7 12" id="KW-0067">ATP-binding</keyword>
<dbReference type="Proteomes" id="UP001516588">
    <property type="component" value="Unassembled WGS sequence"/>
</dbReference>
<evidence type="ECO:0000256" key="8">
    <source>
        <dbReference type="ARBA" id="ARBA00022967"/>
    </source>
</evidence>
<name>A0ABR9QVQ5_9FIRM</name>
<comment type="similarity">
    <text evidence="2">Belongs to the ABC transporter superfamily.</text>
</comment>
<dbReference type="PANTHER" id="PTHR43553:SF23">
    <property type="entry name" value="ABC TRANSPORTER ATP-BINDING COMPONENT"/>
    <property type="match status" value="1"/>
</dbReference>
<gene>
    <name evidence="12" type="ORF">INF20_01535</name>
</gene>
<proteinExistence type="inferred from homology"/>
<comment type="subcellular location">
    <subcellularLocation>
        <location evidence="1">Cell membrane</location>
        <topology evidence="1">Peripheral membrane protein</topology>
    </subcellularLocation>
</comment>
<dbReference type="SUPFAM" id="SSF52540">
    <property type="entry name" value="P-loop containing nucleoside triphosphate hydrolases"/>
    <property type="match status" value="2"/>
</dbReference>
<evidence type="ECO:0000256" key="5">
    <source>
        <dbReference type="ARBA" id="ARBA00022737"/>
    </source>
</evidence>
<dbReference type="Pfam" id="PF00005">
    <property type="entry name" value="ABC_tran"/>
    <property type="match status" value="2"/>
</dbReference>
<comment type="caution">
    <text evidence="12">The sequence shown here is derived from an EMBL/GenBank/DDBJ whole genome shotgun (WGS) entry which is preliminary data.</text>
</comment>
<dbReference type="RefSeq" id="WP_226384629.1">
    <property type="nucleotide sequence ID" value="NZ_JADCKA010000002.1"/>
</dbReference>
<keyword evidence="6" id="KW-0547">Nucleotide-binding</keyword>
<keyword evidence="4" id="KW-1003">Cell membrane</keyword>
<dbReference type="InterPro" id="IPR027417">
    <property type="entry name" value="P-loop_NTPase"/>
</dbReference>
<dbReference type="SMART" id="SM00382">
    <property type="entry name" value="AAA"/>
    <property type="match status" value="2"/>
</dbReference>
<evidence type="ECO:0000256" key="1">
    <source>
        <dbReference type="ARBA" id="ARBA00004202"/>
    </source>
</evidence>
<dbReference type="InterPro" id="IPR003593">
    <property type="entry name" value="AAA+_ATPase"/>
</dbReference>
<comment type="function">
    <text evidence="10">Probably part of an ABC transporter complex. Responsible for energy coupling to the transport system.</text>
</comment>
<evidence type="ECO:0000256" key="4">
    <source>
        <dbReference type="ARBA" id="ARBA00022475"/>
    </source>
</evidence>
<keyword evidence="5" id="KW-0677">Repeat</keyword>
<accession>A0ABR9QVQ5</accession>
<dbReference type="PANTHER" id="PTHR43553">
    <property type="entry name" value="HEAVY METAL TRANSPORTER"/>
    <property type="match status" value="1"/>
</dbReference>
<dbReference type="InterPro" id="IPR003439">
    <property type="entry name" value="ABC_transporter-like_ATP-bd"/>
</dbReference>
<dbReference type="CDD" id="cd03225">
    <property type="entry name" value="ABC_cobalt_CbiO_domain1"/>
    <property type="match status" value="2"/>
</dbReference>
<evidence type="ECO:0000256" key="9">
    <source>
        <dbReference type="ARBA" id="ARBA00023136"/>
    </source>
</evidence>
<dbReference type="GO" id="GO:0005524">
    <property type="term" value="F:ATP binding"/>
    <property type="evidence" value="ECO:0007669"/>
    <property type="project" value="UniProtKB-KW"/>
</dbReference>